<name>A0A4C1UVL4_EUMVA</name>
<comment type="caution">
    <text evidence="1">The sequence shown here is derived from an EMBL/GenBank/DDBJ whole genome shotgun (WGS) entry which is preliminary data.</text>
</comment>
<gene>
    <name evidence="1" type="ORF">EVAR_94713_1</name>
</gene>
<accession>A0A4C1UVL4</accession>
<dbReference type="AlphaFoldDB" id="A0A4C1UVL4"/>
<organism evidence="1 2">
    <name type="scientific">Eumeta variegata</name>
    <name type="common">Bagworm moth</name>
    <name type="synonym">Eumeta japonica</name>
    <dbReference type="NCBI Taxonomy" id="151549"/>
    <lineage>
        <taxon>Eukaryota</taxon>
        <taxon>Metazoa</taxon>
        <taxon>Ecdysozoa</taxon>
        <taxon>Arthropoda</taxon>
        <taxon>Hexapoda</taxon>
        <taxon>Insecta</taxon>
        <taxon>Pterygota</taxon>
        <taxon>Neoptera</taxon>
        <taxon>Endopterygota</taxon>
        <taxon>Lepidoptera</taxon>
        <taxon>Glossata</taxon>
        <taxon>Ditrysia</taxon>
        <taxon>Tineoidea</taxon>
        <taxon>Psychidae</taxon>
        <taxon>Oiketicinae</taxon>
        <taxon>Eumeta</taxon>
    </lineage>
</organism>
<dbReference type="EMBL" id="BGZK01000234">
    <property type="protein sequence ID" value="GBP30533.1"/>
    <property type="molecule type" value="Genomic_DNA"/>
</dbReference>
<proteinExistence type="predicted"/>
<keyword evidence="2" id="KW-1185">Reference proteome</keyword>
<dbReference type="Proteomes" id="UP000299102">
    <property type="component" value="Unassembled WGS sequence"/>
</dbReference>
<sequence>MSKLGSSTCGTTSKNKTPLRRRATALTLISHLVPRNLTLFAGGAGAVGATAARDPRTKTAPPRKKQLACEIPASTGPGRGPARSPPIVLAAWAGRTRDTRRRGRITKAEAADPRTEYFELHSSSLELSDALMSMRLRRFVAVVLNAVDVMLLSRNL</sequence>
<evidence type="ECO:0000313" key="2">
    <source>
        <dbReference type="Proteomes" id="UP000299102"/>
    </source>
</evidence>
<evidence type="ECO:0000313" key="1">
    <source>
        <dbReference type="EMBL" id="GBP30533.1"/>
    </source>
</evidence>
<reference evidence="1 2" key="1">
    <citation type="journal article" date="2019" name="Commun. Biol.">
        <title>The bagworm genome reveals a unique fibroin gene that provides high tensile strength.</title>
        <authorList>
            <person name="Kono N."/>
            <person name="Nakamura H."/>
            <person name="Ohtoshi R."/>
            <person name="Tomita M."/>
            <person name="Numata K."/>
            <person name="Arakawa K."/>
        </authorList>
    </citation>
    <scope>NUCLEOTIDE SEQUENCE [LARGE SCALE GENOMIC DNA]</scope>
</reference>
<protein>
    <submittedName>
        <fullName evidence="1">Uncharacterized protein</fullName>
    </submittedName>
</protein>